<protein>
    <submittedName>
        <fullName evidence="1">Disease resistance RPP13-like protein 4</fullName>
    </submittedName>
</protein>
<organism evidence="1 2">
    <name type="scientific">Camellia lanceoleosa</name>
    <dbReference type="NCBI Taxonomy" id="1840588"/>
    <lineage>
        <taxon>Eukaryota</taxon>
        <taxon>Viridiplantae</taxon>
        <taxon>Streptophyta</taxon>
        <taxon>Embryophyta</taxon>
        <taxon>Tracheophyta</taxon>
        <taxon>Spermatophyta</taxon>
        <taxon>Magnoliopsida</taxon>
        <taxon>eudicotyledons</taxon>
        <taxon>Gunneridae</taxon>
        <taxon>Pentapetalae</taxon>
        <taxon>asterids</taxon>
        <taxon>Ericales</taxon>
        <taxon>Theaceae</taxon>
        <taxon>Camellia</taxon>
    </lineage>
</organism>
<comment type="caution">
    <text evidence="1">The sequence shown here is derived from an EMBL/GenBank/DDBJ whole genome shotgun (WGS) entry which is preliminary data.</text>
</comment>
<gene>
    <name evidence="1" type="ORF">LOK49_LG09G01775</name>
</gene>
<accession>A0ACC0GDX9</accession>
<dbReference type="Proteomes" id="UP001060215">
    <property type="component" value="Chromosome 8"/>
</dbReference>
<sequence length="720" mass="82028">MSIKMTSSLSPTIFSSTASNEIMPIEENPNHNPTQIAISDDINNKEIEKPPTDVVIDHPEANKLCSMLTSLHPCNFWQKNSKPKSNYNKPITNIEPRSNDGDNSNYRRPNKAEDLCKLIGANVNSLEKASKRMRKYEDQIKEVSEKFENLKKGGGSEDEFGELKREVMKLKQQISSKHEDEPQESESTADIDRVNVDNKLKYPAFERMFDSKEFRARYDQLDSLSKNCLLCFSVFPENAEINKRVMIYWWIGEGFATTEQVANDLFINLFVERFIEPVCKMGSFAVNIWKMDPLVRSLVTEIAKTSSFFDFDHDDDDDDGNVTSRACLIANGLTKIQDFEKLKTLFNVNESILEFNPEFFSKMKKLSVLYLGRWQTSVSHHIEVADTKYMKINANVLDGLENITNLTFLSLHGISRITELPESISRLTDLTILDIRACHNLEVIPNGIGLLKNLTHLDMSECYLLDQMPKGLASLYNLQVLKGFIVSESKNSCTLDDLRKFPKLRKLSIYAVVYGFPEDRDLRALNQFKALTNLTITWARGSLSEQANSDDSEKKDILGAKQATVAAAKKPGLTKALTRSFTSKPAGLPSGLIKLDLQCFPRKITPTWLMACNLKNLKKLYVRGGKLSDLGQFQKLDGKKADKDKWEVEILRLKYLNDLEMDWSNLQELFPKLNYLEMVKCPNLTCFQCDESGVWMDSNPEIVFGSWISLACYFPKKIPK</sequence>
<keyword evidence="2" id="KW-1185">Reference proteome</keyword>
<evidence type="ECO:0000313" key="2">
    <source>
        <dbReference type="Proteomes" id="UP001060215"/>
    </source>
</evidence>
<proteinExistence type="predicted"/>
<evidence type="ECO:0000313" key="1">
    <source>
        <dbReference type="EMBL" id="KAI7999341.1"/>
    </source>
</evidence>
<name>A0ACC0GDX9_9ERIC</name>
<dbReference type="EMBL" id="CM045765">
    <property type="protein sequence ID" value="KAI7999341.1"/>
    <property type="molecule type" value="Genomic_DNA"/>
</dbReference>
<reference evidence="1 2" key="1">
    <citation type="journal article" date="2022" name="Plant J.">
        <title>Chromosome-level genome of Camellia lanceoleosa provides a valuable resource for understanding genome evolution and self-incompatibility.</title>
        <authorList>
            <person name="Gong W."/>
            <person name="Xiao S."/>
            <person name="Wang L."/>
            <person name="Liao Z."/>
            <person name="Chang Y."/>
            <person name="Mo W."/>
            <person name="Hu G."/>
            <person name="Li W."/>
            <person name="Zhao G."/>
            <person name="Zhu H."/>
            <person name="Hu X."/>
            <person name="Ji K."/>
            <person name="Xiang X."/>
            <person name="Song Q."/>
            <person name="Yuan D."/>
            <person name="Jin S."/>
            <person name="Zhang L."/>
        </authorList>
    </citation>
    <scope>NUCLEOTIDE SEQUENCE [LARGE SCALE GENOMIC DNA]</scope>
    <source>
        <strain evidence="1">SQ_2022a</strain>
    </source>
</reference>